<dbReference type="Gramene" id="QL10p021203:mrna">
    <property type="protein sequence ID" value="QL10p021203:mrna"/>
    <property type="gene ID" value="QL10p021203"/>
</dbReference>
<dbReference type="InParanoid" id="A0A7N2MSE8"/>
<keyword evidence="2" id="KW-1185">Reference proteome</keyword>
<dbReference type="EMBL" id="LRBV02000010">
    <property type="status" value="NOT_ANNOTATED_CDS"/>
    <property type="molecule type" value="Genomic_DNA"/>
</dbReference>
<accession>A0A7N2MSE8</accession>
<evidence type="ECO:0000313" key="1">
    <source>
        <dbReference type="EnsemblPlants" id="QL10p021203:mrna"/>
    </source>
</evidence>
<reference evidence="1 2" key="1">
    <citation type="journal article" date="2016" name="G3 (Bethesda)">
        <title>First Draft Assembly and Annotation of the Genome of a California Endemic Oak Quercus lobata Nee (Fagaceae).</title>
        <authorList>
            <person name="Sork V.L."/>
            <person name="Fitz-Gibbon S.T."/>
            <person name="Puiu D."/>
            <person name="Crepeau M."/>
            <person name="Gugger P.F."/>
            <person name="Sherman R."/>
            <person name="Stevens K."/>
            <person name="Langley C.H."/>
            <person name="Pellegrini M."/>
            <person name="Salzberg S.L."/>
        </authorList>
    </citation>
    <scope>NUCLEOTIDE SEQUENCE [LARGE SCALE GENOMIC DNA]</scope>
    <source>
        <strain evidence="1 2">cv. SW786</strain>
    </source>
</reference>
<dbReference type="Proteomes" id="UP000594261">
    <property type="component" value="Chromosome 10"/>
</dbReference>
<name>A0A7N2MSE8_QUELO</name>
<sequence length="192" mass="21380">MLHDNDEVDQANNGVLMELTILDEKILLGGKHALAASGSQWRELSIYEVVLKDQAVFFEIIWSHLMVDVTSYPAVMFEVHEPQNCMVDLMGVDALFLEPTSSPRAQLIGRKVSIEPPSEPLSARTSDSRQLLEHWDNPSTNSVVSPIMPLCIRLNFCTSPSLANELGMMPVMSFPDKSNLRNLVKRSRSAGN</sequence>
<reference evidence="1" key="2">
    <citation type="submission" date="2021-01" db="UniProtKB">
        <authorList>
            <consortium name="EnsemblPlants"/>
        </authorList>
    </citation>
    <scope>IDENTIFICATION</scope>
</reference>
<dbReference type="EnsemblPlants" id="QL10p021203:mrna">
    <property type="protein sequence ID" value="QL10p021203:mrna"/>
    <property type="gene ID" value="QL10p021203"/>
</dbReference>
<proteinExistence type="predicted"/>
<organism evidence="1 2">
    <name type="scientific">Quercus lobata</name>
    <name type="common">Valley oak</name>
    <dbReference type="NCBI Taxonomy" id="97700"/>
    <lineage>
        <taxon>Eukaryota</taxon>
        <taxon>Viridiplantae</taxon>
        <taxon>Streptophyta</taxon>
        <taxon>Embryophyta</taxon>
        <taxon>Tracheophyta</taxon>
        <taxon>Spermatophyta</taxon>
        <taxon>Magnoliopsida</taxon>
        <taxon>eudicotyledons</taxon>
        <taxon>Gunneridae</taxon>
        <taxon>Pentapetalae</taxon>
        <taxon>rosids</taxon>
        <taxon>fabids</taxon>
        <taxon>Fagales</taxon>
        <taxon>Fagaceae</taxon>
        <taxon>Quercus</taxon>
    </lineage>
</organism>
<protein>
    <submittedName>
        <fullName evidence="1">Uncharacterized protein</fullName>
    </submittedName>
</protein>
<evidence type="ECO:0000313" key="2">
    <source>
        <dbReference type="Proteomes" id="UP000594261"/>
    </source>
</evidence>
<dbReference type="AlphaFoldDB" id="A0A7N2MSE8"/>